<feature type="transmembrane region" description="Helical" evidence="10">
    <location>
        <begin position="293"/>
        <end position="318"/>
    </location>
</feature>
<organism evidence="11 12">
    <name type="scientific">Sinorhizobium americanum</name>
    <dbReference type="NCBI Taxonomy" id="194963"/>
    <lineage>
        <taxon>Bacteria</taxon>
        <taxon>Pseudomonadati</taxon>
        <taxon>Pseudomonadota</taxon>
        <taxon>Alphaproteobacteria</taxon>
        <taxon>Hyphomicrobiales</taxon>
        <taxon>Rhizobiaceae</taxon>
        <taxon>Sinorhizobium/Ensifer group</taxon>
        <taxon>Sinorhizobium</taxon>
    </lineage>
</organism>
<keyword evidence="5 10" id="KW-0812">Transmembrane</keyword>
<evidence type="ECO:0000256" key="3">
    <source>
        <dbReference type="ARBA" id="ARBA00022448"/>
    </source>
</evidence>
<dbReference type="EMBL" id="SLVU01000031">
    <property type="protein sequence ID" value="TCN19282.1"/>
    <property type="molecule type" value="Genomic_DNA"/>
</dbReference>
<feature type="transmembrane region" description="Helical" evidence="10">
    <location>
        <begin position="7"/>
        <end position="28"/>
    </location>
</feature>
<name>A0A4R2B1C1_9HYPH</name>
<keyword evidence="3" id="KW-0813">Transport</keyword>
<dbReference type="RefSeq" id="WP_132081206.1">
    <property type="nucleotide sequence ID" value="NZ_SLVU01000031.1"/>
</dbReference>
<feature type="transmembrane region" description="Helical" evidence="10">
    <location>
        <begin position="48"/>
        <end position="72"/>
    </location>
</feature>
<evidence type="ECO:0000256" key="8">
    <source>
        <dbReference type="ARBA" id="ARBA00023136"/>
    </source>
</evidence>
<evidence type="ECO:0000256" key="2">
    <source>
        <dbReference type="ARBA" id="ARBA00006148"/>
    </source>
</evidence>
<feature type="transmembrane region" description="Helical" evidence="10">
    <location>
        <begin position="230"/>
        <end position="254"/>
    </location>
</feature>
<feature type="transmembrane region" description="Helical" evidence="10">
    <location>
        <begin position="199"/>
        <end position="224"/>
    </location>
</feature>
<evidence type="ECO:0000256" key="5">
    <source>
        <dbReference type="ARBA" id="ARBA00022692"/>
    </source>
</evidence>
<evidence type="ECO:0000256" key="4">
    <source>
        <dbReference type="ARBA" id="ARBA00022475"/>
    </source>
</evidence>
<evidence type="ECO:0000256" key="10">
    <source>
        <dbReference type="SAM" id="Phobius"/>
    </source>
</evidence>
<comment type="subcellular location">
    <subcellularLocation>
        <location evidence="1">Cell inner membrane</location>
        <topology evidence="1">Multi-pass membrane protein</topology>
    </subcellularLocation>
</comment>
<keyword evidence="4" id="KW-1003">Cell membrane</keyword>
<dbReference type="Gene3D" id="1.10.3860.10">
    <property type="entry name" value="Sodium:dicarboxylate symporter"/>
    <property type="match status" value="1"/>
</dbReference>
<evidence type="ECO:0000256" key="7">
    <source>
        <dbReference type="ARBA" id="ARBA00022989"/>
    </source>
</evidence>
<protein>
    <recommendedName>
        <fullName evidence="9">C4-dicarboxylate transport protein</fullName>
    </recommendedName>
</protein>
<gene>
    <name evidence="11" type="ORF">EV184_13129</name>
</gene>
<evidence type="ECO:0000313" key="11">
    <source>
        <dbReference type="EMBL" id="TCN19282.1"/>
    </source>
</evidence>
<feature type="transmembrane region" description="Helical" evidence="10">
    <location>
        <begin position="84"/>
        <end position="106"/>
    </location>
</feature>
<dbReference type="SUPFAM" id="SSF118215">
    <property type="entry name" value="Proton glutamate symport protein"/>
    <property type="match status" value="1"/>
</dbReference>
<sequence>MKINKQTTWIIIAMILGVIVGYGCNVLSGSPAAANDIAGYFAMVTDIFLRLIKMIIAPLIFTTLVAGMAGMGDARTVGRIGGKALGWFLTASLASLAIGLVFANLFQPGANVDVPLPDVSASADLKTSSLNLKDFITHVFPRNIFEAMANNEILQILVFSVFFGLALGSLKDTKARALIEVIEGAVPVMLKVTDYVMRFAPVGVFAAVANVVTVQGLGILMVYGKFVGSFYATLVVLWAVLIGAGFLVLGTSVFRLVREVRQPMLVGFSTASSEAAYPRVMEKLEDFGVKERVIGFVLPLGYSFNLDGSMIYTAFAALFISQAYGLPLTMEQQIVMLLVLMVSSKGIAGVPRSALVVVAAVLPMFNLPEAGVLLIMGIDHFLDMGRTATNVLGNAIATTVVAKWENALDIPDEAEERTREGLVAAE</sequence>
<reference evidence="11 12" key="1">
    <citation type="submission" date="2019-03" db="EMBL/GenBank/DDBJ databases">
        <title>Genomic Encyclopedia of Type Strains, Phase IV (KMG-V): Genome sequencing to study the core and pangenomes of soil and plant-associated prokaryotes.</title>
        <authorList>
            <person name="Whitman W."/>
        </authorList>
    </citation>
    <scope>NUCLEOTIDE SEQUENCE [LARGE SCALE GENOMIC DNA]</scope>
    <source>
        <strain evidence="11 12">23C40</strain>
    </source>
</reference>
<dbReference type="Proteomes" id="UP000295043">
    <property type="component" value="Unassembled WGS sequence"/>
</dbReference>
<accession>A0A4R2B1C1</accession>
<keyword evidence="7 10" id="KW-1133">Transmembrane helix</keyword>
<dbReference type="GO" id="GO:0005886">
    <property type="term" value="C:plasma membrane"/>
    <property type="evidence" value="ECO:0007669"/>
    <property type="project" value="UniProtKB-SubCell"/>
</dbReference>
<proteinExistence type="inferred from homology"/>
<dbReference type="PANTHER" id="PTHR42865">
    <property type="entry name" value="PROTON/GLUTAMATE-ASPARTATE SYMPORTER"/>
    <property type="match status" value="1"/>
</dbReference>
<dbReference type="InterPro" id="IPR001991">
    <property type="entry name" value="Na-dicarboxylate_symporter"/>
</dbReference>
<dbReference type="GO" id="GO:0015293">
    <property type="term" value="F:symporter activity"/>
    <property type="evidence" value="ECO:0007669"/>
    <property type="project" value="UniProtKB-KW"/>
</dbReference>
<dbReference type="PROSITE" id="PS51257">
    <property type="entry name" value="PROKAR_LIPOPROTEIN"/>
    <property type="match status" value="1"/>
</dbReference>
<dbReference type="AlphaFoldDB" id="A0A4R2B1C1"/>
<evidence type="ECO:0000256" key="9">
    <source>
        <dbReference type="ARBA" id="ARBA00070699"/>
    </source>
</evidence>
<feature type="transmembrane region" description="Helical" evidence="10">
    <location>
        <begin position="354"/>
        <end position="378"/>
    </location>
</feature>
<evidence type="ECO:0000313" key="12">
    <source>
        <dbReference type="Proteomes" id="UP000295043"/>
    </source>
</evidence>
<comment type="caution">
    <text evidence="11">The sequence shown here is derived from an EMBL/GenBank/DDBJ whole genome shotgun (WGS) entry which is preliminary data.</text>
</comment>
<dbReference type="GO" id="GO:0006835">
    <property type="term" value="P:dicarboxylic acid transport"/>
    <property type="evidence" value="ECO:0007669"/>
    <property type="project" value="TreeGrafter"/>
</dbReference>
<evidence type="ECO:0000256" key="1">
    <source>
        <dbReference type="ARBA" id="ARBA00004429"/>
    </source>
</evidence>
<dbReference type="FunFam" id="1.10.3860.10:FF:000001">
    <property type="entry name" value="C4-dicarboxylate transport protein"/>
    <property type="match status" value="1"/>
</dbReference>
<dbReference type="PANTHER" id="PTHR42865:SF7">
    <property type="entry name" value="PROTON_GLUTAMATE-ASPARTATE SYMPORTER"/>
    <property type="match status" value="1"/>
</dbReference>
<feature type="transmembrane region" description="Helical" evidence="10">
    <location>
        <begin position="153"/>
        <end position="170"/>
    </location>
</feature>
<dbReference type="Pfam" id="PF00375">
    <property type="entry name" value="SDF"/>
    <property type="match status" value="1"/>
</dbReference>
<dbReference type="InterPro" id="IPR036458">
    <property type="entry name" value="Na:dicarbo_symporter_sf"/>
</dbReference>
<comment type="similarity">
    <text evidence="2">Belongs to the dicarboxylate/amino acid:cation symporter (DAACS) (TC 2.A.23) family.</text>
</comment>
<dbReference type="PRINTS" id="PR00173">
    <property type="entry name" value="EDTRNSPORT"/>
</dbReference>
<keyword evidence="8 10" id="KW-0472">Membrane</keyword>
<keyword evidence="6" id="KW-0769">Symport</keyword>
<feature type="transmembrane region" description="Helical" evidence="10">
    <location>
        <begin position="324"/>
        <end position="342"/>
    </location>
</feature>
<evidence type="ECO:0000256" key="6">
    <source>
        <dbReference type="ARBA" id="ARBA00022847"/>
    </source>
</evidence>